<dbReference type="InterPro" id="IPR050581">
    <property type="entry name" value="CRR_secretory_protein"/>
</dbReference>
<dbReference type="InterPro" id="IPR038408">
    <property type="entry name" value="GNK2_sf"/>
</dbReference>
<evidence type="ECO:0000256" key="3">
    <source>
        <dbReference type="ARBA" id="ARBA00022729"/>
    </source>
</evidence>
<feature type="domain" description="Gnk2-homologous" evidence="7">
    <location>
        <begin position="146"/>
        <end position="256"/>
    </location>
</feature>
<evidence type="ECO:0000256" key="4">
    <source>
        <dbReference type="ARBA" id="ARBA00022737"/>
    </source>
</evidence>
<evidence type="ECO:0000256" key="2">
    <source>
        <dbReference type="ARBA" id="ARBA00022525"/>
    </source>
</evidence>
<dbReference type="InterPro" id="IPR002902">
    <property type="entry name" value="GNK2"/>
</dbReference>
<protein>
    <recommendedName>
        <fullName evidence="7">Gnk2-homologous domain-containing protein</fullName>
    </recommendedName>
</protein>
<organism evidence="8">
    <name type="scientific">Rhododendron williamsianum</name>
    <dbReference type="NCBI Taxonomy" id="262921"/>
    <lineage>
        <taxon>Eukaryota</taxon>
        <taxon>Viridiplantae</taxon>
        <taxon>Streptophyta</taxon>
        <taxon>Embryophyta</taxon>
        <taxon>Tracheophyta</taxon>
        <taxon>Spermatophyta</taxon>
        <taxon>Magnoliopsida</taxon>
        <taxon>eudicotyledons</taxon>
        <taxon>Gunneridae</taxon>
        <taxon>Pentapetalae</taxon>
        <taxon>asterids</taxon>
        <taxon>Ericales</taxon>
        <taxon>Ericaceae</taxon>
        <taxon>Ericoideae</taxon>
        <taxon>Rhodoreae</taxon>
        <taxon>Rhododendron</taxon>
    </lineage>
</organism>
<keyword evidence="2" id="KW-0964">Secreted</keyword>
<dbReference type="Gene3D" id="3.30.430.20">
    <property type="entry name" value="Gnk2 domain, C-X8-C-X2-C motif"/>
    <property type="match status" value="2"/>
</dbReference>
<proteinExistence type="inferred from homology"/>
<feature type="signal peptide" evidence="6">
    <location>
        <begin position="1"/>
        <end position="32"/>
    </location>
</feature>
<dbReference type="FunFam" id="3.30.430.20:FF:000002">
    <property type="entry name" value="Cysteine-rich receptor-like protein kinase 10"/>
    <property type="match status" value="1"/>
</dbReference>
<reference evidence="8" key="1">
    <citation type="journal article" date="2019" name="Genome Biol. Evol.">
        <title>The Rhododendron genome and chromosomal organization provide insight into shared whole-genome duplications across the heath family (Ericaceae).</title>
        <authorList>
            <person name="Soza V.L."/>
            <person name="Lindsley D."/>
            <person name="Waalkes A."/>
            <person name="Ramage E."/>
            <person name="Patwardhan R.P."/>
            <person name="Burton J.N."/>
            <person name="Adey A."/>
            <person name="Kumar A."/>
            <person name="Qiu R."/>
            <person name="Shendure J."/>
            <person name="Hall B."/>
        </authorList>
    </citation>
    <scope>NUCLEOTIDE SEQUENCE</scope>
    <source>
        <strain evidence="8">RSF 1966-606</strain>
    </source>
</reference>
<dbReference type="EMBL" id="QEFC01001027">
    <property type="protein sequence ID" value="KAE9460341.1"/>
    <property type="molecule type" value="Genomic_DNA"/>
</dbReference>
<dbReference type="OrthoDB" id="1707547at2759"/>
<feature type="chain" id="PRO_5025590229" description="Gnk2-homologous domain-containing protein" evidence="6">
    <location>
        <begin position="33"/>
        <end position="275"/>
    </location>
</feature>
<comment type="similarity">
    <text evidence="5">Belongs to the cysteine-rich repeat secretory protein family.</text>
</comment>
<evidence type="ECO:0000256" key="1">
    <source>
        <dbReference type="ARBA" id="ARBA00004613"/>
    </source>
</evidence>
<dbReference type="Pfam" id="PF01657">
    <property type="entry name" value="Stress-antifung"/>
    <property type="match status" value="2"/>
</dbReference>
<evidence type="ECO:0000313" key="8">
    <source>
        <dbReference type="EMBL" id="KAE9460341.1"/>
    </source>
</evidence>
<dbReference type="GO" id="GO:0005576">
    <property type="term" value="C:extracellular region"/>
    <property type="evidence" value="ECO:0007669"/>
    <property type="project" value="UniProtKB-SubCell"/>
</dbReference>
<sequence>MISPSSNLSSAILISFLLTLLHFLSLSPTSKATPTYADILCPNSSTYSPSSTYETNLNYLLSALSNADPNGFFNFTTGERLPNPPDPSYGLFLCRGDLSSTACDDCVTAASTEVLRRCPQLKSASIWYDECMLRYSDTNIFSAVDITHVVMLPGAENVTEQPGRFNESLKKLMGELSTRDSLKTQLGYKKFATRELNLTANQTLYGLLQCTPDITSADCGKCITAAVSNLWNCCDGKQGGRVLYTSCNVRKGGNLMASTCWCYCPSWCHRILFPL</sequence>
<dbReference type="PROSITE" id="PS51473">
    <property type="entry name" value="GNK2"/>
    <property type="match status" value="2"/>
</dbReference>
<evidence type="ECO:0000256" key="6">
    <source>
        <dbReference type="SAM" id="SignalP"/>
    </source>
</evidence>
<dbReference type="FunFam" id="3.30.430.20:FF:000003">
    <property type="entry name" value="Cysteine-rich RLK (RECEPTOR-like protein kinase) 10"/>
    <property type="match status" value="1"/>
</dbReference>
<dbReference type="AlphaFoldDB" id="A0A6A4LV67"/>
<keyword evidence="3 6" id="KW-0732">Signal</keyword>
<comment type="caution">
    <text evidence="8">The sequence shown here is derived from an EMBL/GenBank/DDBJ whole genome shotgun (WGS) entry which is preliminary data.</text>
</comment>
<dbReference type="PANTHER" id="PTHR32411">
    <property type="entry name" value="CYSTEINE-RICH REPEAT SECRETORY PROTEIN 38-RELATED"/>
    <property type="match status" value="1"/>
</dbReference>
<feature type="domain" description="Gnk2-homologous" evidence="7">
    <location>
        <begin position="35"/>
        <end position="140"/>
    </location>
</feature>
<feature type="non-terminal residue" evidence="8">
    <location>
        <position position="1"/>
    </location>
</feature>
<dbReference type="CDD" id="cd23509">
    <property type="entry name" value="Gnk2-like"/>
    <property type="match status" value="2"/>
</dbReference>
<gene>
    <name evidence="8" type="ORF">C3L33_07755</name>
</gene>
<keyword evidence="4" id="KW-0677">Repeat</keyword>
<accession>A0A6A4LV67</accession>
<dbReference type="PANTHER" id="PTHR32411:SF43">
    <property type="entry name" value="CYSTEINE-RICH REPEAT SECRETORY PROTEIN 38"/>
    <property type="match status" value="1"/>
</dbReference>
<evidence type="ECO:0000259" key="7">
    <source>
        <dbReference type="PROSITE" id="PS51473"/>
    </source>
</evidence>
<name>A0A6A4LV67_9ERIC</name>
<comment type="subcellular location">
    <subcellularLocation>
        <location evidence="1">Secreted</location>
    </subcellularLocation>
</comment>
<evidence type="ECO:0000256" key="5">
    <source>
        <dbReference type="ARBA" id="ARBA00038515"/>
    </source>
</evidence>